<dbReference type="InterPro" id="IPR037524">
    <property type="entry name" value="PA14/GLEYA"/>
</dbReference>
<dbReference type="PANTHER" id="PTHR42715">
    <property type="entry name" value="BETA-GLUCOSIDASE"/>
    <property type="match status" value="1"/>
</dbReference>
<dbReference type="Pfam" id="PF00933">
    <property type="entry name" value="Glyco_hydro_3"/>
    <property type="match status" value="1"/>
</dbReference>
<comment type="similarity">
    <text evidence="2 6">Belongs to the glycosyl hydrolase 3 family.</text>
</comment>
<dbReference type="Pfam" id="PF07691">
    <property type="entry name" value="PA14"/>
    <property type="match status" value="1"/>
</dbReference>
<protein>
    <recommendedName>
        <fullName evidence="3 6">beta-glucosidase</fullName>
        <ecNumber evidence="3 6">3.2.1.21</ecNumber>
    </recommendedName>
</protein>
<comment type="catalytic activity">
    <reaction evidence="1 6">
        <text>Hydrolysis of terminal, non-reducing beta-D-glucosyl residues with release of beta-D-glucose.</text>
        <dbReference type="EC" id="3.2.1.21"/>
    </reaction>
</comment>
<evidence type="ECO:0000313" key="8">
    <source>
        <dbReference type="EMBL" id="KAG7818405.1"/>
    </source>
</evidence>
<evidence type="ECO:0000256" key="4">
    <source>
        <dbReference type="ARBA" id="ARBA00022801"/>
    </source>
</evidence>
<dbReference type="GeneID" id="66127457"/>
<dbReference type="PANTHER" id="PTHR42715:SF27">
    <property type="entry name" value="BETA-GLUCOSIDASE-RELATED"/>
    <property type="match status" value="1"/>
</dbReference>
<keyword evidence="6" id="KW-0624">Polysaccharide degradation</keyword>
<dbReference type="PRINTS" id="PR00133">
    <property type="entry name" value="GLHYDRLASE3"/>
</dbReference>
<evidence type="ECO:0000313" key="9">
    <source>
        <dbReference type="Proteomes" id="UP001196530"/>
    </source>
</evidence>
<proteinExistence type="inferred from homology"/>
<dbReference type="Gene3D" id="3.20.20.300">
    <property type="entry name" value="Glycoside hydrolase, family 3, N-terminal domain"/>
    <property type="match status" value="1"/>
</dbReference>
<dbReference type="InterPro" id="IPR001764">
    <property type="entry name" value="Glyco_hydro_3_N"/>
</dbReference>
<dbReference type="SMART" id="SM00758">
    <property type="entry name" value="PA14"/>
    <property type="match status" value="1"/>
</dbReference>
<dbReference type="Gene3D" id="3.40.50.1700">
    <property type="entry name" value="Glycoside hydrolase family 3 C-terminal domain"/>
    <property type="match status" value="1"/>
</dbReference>
<dbReference type="SMART" id="SM01217">
    <property type="entry name" value="Fn3_like"/>
    <property type="match status" value="1"/>
</dbReference>
<dbReference type="InterPro" id="IPR036962">
    <property type="entry name" value="Glyco_hydro_3_N_sf"/>
</dbReference>
<evidence type="ECO:0000259" key="7">
    <source>
        <dbReference type="PROSITE" id="PS51820"/>
    </source>
</evidence>
<dbReference type="Proteomes" id="UP001196530">
    <property type="component" value="Unassembled WGS sequence"/>
</dbReference>
<dbReference type="EC" id="3.2.1.21" evidence="3 6"/>
<dbReference type="AlphaFoldDB" id="A0AAN6DHJ9"/>
<evidence type="ECO:0000256" key="6">
    <source>
        <dbReference type="RuleBase" id="RU361161"/>
    </source>
</evidence>
<evidence type="ECO:0000256" key="5">
    <source>
        <dbReference type="ARBA" id="ARBA00023295"/>
    </source>
</evidence>
<comment type="caution">
    <text evidence="8">The sequence shown here is derived from an EMBL/GenBank/DDBJ whole genome shotgun (WGS) entry which is preliminary data.</text>
</comment>
<dbReference type="SUPFAM" id="SSF51445">
    <property type="entry name" value="(Trans)glycosidases"/>
    <property type="match status" value="1"/>
</dbReference>
<keyword evidence="5 6" id="KW-0326">Glycosidase</keyword>
<evidence type="ECO:0000256" key="2">
    <source>
        <dbReference type="ARBA" id="ARBA00005336"/>
    </source>
</evidence>
<evidence type="ECO:0000256" key="3">
    <source>
        <dbReference type="ARBA" id="ARBA00012744"/>
    </source>
</evidence>
<dbReference type="Pfam" id="PF14310">
    <property type="entry name" value="Fn3-like"/>
    <property type="match status" value="1"/>
</dbReference>
<dbReference type="InterPro" id="IPR036881">
    <property type="entry name" value="Glyco_hydro_3_C_sf"/>
</dbReference>
<sequence>MSAAFDVEDVLKQLKTKEKVQLLALKDFWHTQEIERLNVPSIRLSDGPNGVRGTQFFRSEPSACFTSGTGMGSTFNVQLLEEAGRMMATEAKHKGAHVILGPTCNIQRGPLGGRGFESFSEDPFLSGLCSASLINGIQSKGIAATIKHYVCNDLEDERNSVDSIVSERALREIYLMPFQLAIKYSQPKCVMSSYNKVNGEHVSQSKRLLTGVLREEWGWNGLVMSDWFGVYSIKTSIDAGLDLECPGVPIMRKVDAVLHAINAREISIDVVDERVRNVLNLVKYSMESGIPSNAPEDSKNNTPETSAFLRRLASEAIVLLKNKGSFLPLKKTDKIAVIGPNAKKARIFGGGSASMNPYYASSIFDGISGKLPELPLYADGCSIEKNLLDLGTLSTFNGSKGVYCKVYNFPAESPDRVIVDEFALNSTNLILFDYKNDKLDNNLFYMDIEGEFTAEETGTYEINLSCLGTAQFFIDGKLEIDDKNNQVLGSAALGACTAPKTKRLYMNKGESFNYKIEFGSGPTFTLETNDLVASNGGGALYVSAMKVESDKDRIKKAVEVASQAEKVVLCVGTSSDWESEGYDRPVMDLPGSQDELIQEVLKVNKNVVVVNLSGTPVTMPWAEETPAIVQGWFNGSESGNAIADVIFGDVNPSGKLSLTFPKRCQDNPAYVTFKSNKGKVVYGEDTFVGYRYYEKCEVDPLFAFGFGLSYTTFAFSSLSVKVDAGIIIASVEVKNTGGVAGAEVVQLYISPPKDTTEERPVKELKGFNKVFLEPNRASNVEIQVPVKYACSYFDGERNKWSIEKGTYGVLVGNASNSKQFLTSSFEIQESSYWTGL</sequence>
<gene>
    <name evidence="8" type="ORF">KL928_003406</name>
</gene>
<dbReference type="Gene3D" id="2.60.40.10">
    <property type="entry name" value="Immunoglobulins"/>
    <property type="match status" value="1"/>
</dbReference>
<reference evidence="8" key="1">
    <citation type="journal article" date="2021" name="G3 (Bethesda)">
        <title>Genomic diversity, chromosomal rearrangements, and interspecies hybridization in the ogataea polymorpha species complex.</title>
        <authorList>
            <person name="Hanson S.J."/>
            <person name="Cinneide E.O."/>
            <person name="Salzberg L.I."/>
            <person name="Wolfe K.H."/>
            <person name="McGowan J."/>
            <person name="Fitzpatrick D.A."/>
            <person name="Matlin K."/>
        </authorList>
    </citation>
    <scope>NUCLEOTIDE SEQUENCE</scope>
    <source>
        <strain evidence="8">61-244</strain>
    </source>
</reference>
<dbReference type="InterPro" id="IPR026891">
    <property type="entry name" value="Fn3-like"/>
</dbReference>
<dbReference type="InterPro" id="IPR019800">
    <property type="entry name" value="Glyco_hydro_3_AS"/>
</dbReference>
<dbReference type="InterPro" id="IPR011658">
    <property type="entry name" value="PA14_dom"/>
</dbReference>
<dbReference type="GO" id="GO:0009251">
    <property type="term" value="P:glucan catabolic process"/>
    <property type="evidence" value="ECO:0007669"/>
    <property type="project" value="TreeGrafter"/>
</dbReference>
<dbReference type="FunFam" id="2.60.40.10:FF:000495">
    <property type="entry name" value="Periplasmic beta-glucosidase"/>
    <property type="match status" value="1"/>
</dbReference>
<dbReference type="InterPro" id="IPR002772">
    <property type="entry name" value="Glyco_hydro_3_C"/>
</dbReference>
<name>A0AAN6DHJ9_PICAN</name>
<dbReference type="PROSITE" id="PS51820">
    <property type="entry name" value="PA14"/>
    <property type="match status" value="1"/>
</dbReference>
<dbReference type="InterPro" id="IPR013783">
    <property type="entry name" value="Ig-like_fold"/>
</dbReference>
<comment type="pathway">
    <text evidence="6">Glycan metabolism; cellulose degradation.</text>
</comment>
<organism evidence="8 9">
    <name type="scientific">Pichia angusta</name>
    <name type="common">Yeast</name>
    <name type="synonym">Hansenula polymorpha</name>
    <dbReference type="NCBI Taxonomy" id="870730"/>
    <lineage>
        <taxon>Eukaryota</taxon>
        <taxon>Fungi</taxon>
        <taxon>Dikarya</taxon>
        <taxon>Ascomycota</taxon>
        <taxon>Saccharomycotina</taxon>
        <taxon>Pichiomycetes</taxon>
        <taxon>Pichiales</taxon>
        <taxon>Pichiaceae</taxon>
        <taxon>Ogataea</taxon>
    </lineage>
</organism>
<dbReference type="InterPro" id="IPR050288">
    <property type="entry name" value="Cellulose_deg_GH3"/>
</dbReference>
<evidence type="ECO:0000256" key="1">
    <source>
        <dbReference type="ARBA" id="ARBA00000448"/>
    </source>
</evidence>
<dbReference type="InterPro" id="IPR017853">
    <property type="entry name" value="GH"/>
</dbReference>
<dbReference type="RefSeq" id="XP_043059659.1">
    <property type="nucleotide sequence ID" value="XM_043203990.1"/>
</dbReference>
<accession>A0AAN6DHJ9</accession>
<dbReference type="EMBL" id="JAHLUX010000006">
    <property type="protein sequence ID" value="KAG7818405.1"/>
    <property type="molecule type" value="Genomic_DNA"/>
</dbReference>
<dbReference type="PROSITE" id="PS00775">
    <property type="entry name" value="GLYCOSYL_HYDROL_F3"/>
    <property type="match status" value="1"/>
</dbReference>
<keyword evidence="4 6" id="KW-0378">Hydrolase</keyword>
<dbReference type="GO" id="GO:0008422">
    <property type="term" value="F:beta-glucosidase activity"/>
    <property type="evidence" value="ECO:0007669"/>
    <property type="project" value="UniProtKB-EC"/>
</dbReference>
<dbReference type="SUPFAM" id="SSF52279">
    <property type="entry name" value="Beta-D-glucan exohydrolase, C-terminal domain"/>
    <property type="match status" value="1"/>
</dbReference>
<dbReference type="FunFam" id="3.20.20.300:FF:000006">
    <property type="entry name" value="Beta-glucosidase H"/>
    <property type="match status" value="1"/>
</dbReference>
<dbReference type="Pfam" id="PF01915">
    <property type="entry name" value="Glyco_hydro_3_C"/>
    <property type="match status" value="1"/>
</dbReference>
<dbReference type="Gene3D" id="2.60.120.260">
    <property type="entry name" value="Galactose-binding domain-like"/>
    <property type="match status" value="1"/>
</dbReference>
<keyword evidence="6" id="KW-0119">Carbohydrate metabolism</keyword>
<feature type="domain" description="PA14" evidence="7">
    <location>
        <begin position="397"/>
        <end position="558"/>
    </location>
</feature>